<dbReference type="PROSITE" id="PS01124">
    <property type="entry name" value="HTH_ARAC_FAMILY_2"/>
    <property type="match status" value="1"/>
</dbReference>
<dbReference type="Proteomes" id="UP000036045">
    <property type="component" value="Unassembled WGS sequence"/>
</dbReference>
<keyword evidence="3" id="KW-0804">Transcription</keyword>
<evidence type="ECO:0000256" key="1">
    <source>
        <dbReference type="ARBA" id="ARBA00023015"/>
    </source>
</evidence>
<evidence type="ECO:0000313" key="5">
    <source>
        <dbReference type="EMBL" id="KLV26585.1"/>
    </source>
</evidence>
<keyword evidence="1" id="KW-0805">Transcription regulation</keyword>
<dbReference type="SMART" id="SM00342">
    <property type="entry name" value="HTH_ARAC"/>
    <property type="match status" value="1"/>
</dbReference>
<dbReference type="InterPro" id="IPR018060">
    <property type="entry name" value="HTH_AraC"/>
</dbReference>
<feature type="domain" description="HTH araC/xylS-type" evidence="4">
    <location>
        <begin position="1"/>
        <end position="96"/>
    </location>
</feature>
<proteinExistence type="predicted"/>
<name>A0A0J1LCC9_NIACI</name>
<dbReference type="Gene3D" id="1.10.10.60">
    <property type="entry name" value="Homeodomain-like"/>
    <property type="match status" value="2"/>
</dbReference>
<accession>A0A0J1LCC9</accession>
<organism evidence="5 6">
    <name type="scientific">Niallia circulans</name>
    <name type="common">Bacillus circulans</name>
    <dbReference type="NCBI Taxonomy" id="1397"/>
    <lineage>
        <taxon>Bacteria</taxon>
        <taxon>Bacillati</taxon>
        <taxon>Bacillota</taxon>
        <taxon>Bacilli</taxon>
        <taxon>Bacillales</taxon>
        <taxon>Bacillaceae</taxon>
        <taxon>Niallia</taxon>
    </lineage>
</organism>
<dbReference type="Pfam" id="PF12833">
    <property type="entry name" value="HTH_18"/>
    <property type="match status" value="1"/>
</dbReference>
<evidence type="ECO:0000313" key="6">
    <source>
        <dbReference type="Proteomes" id="UP000036045"/>
    </source>
</evidence>
<dbReference type="PRINTS" id="PR00032">
    <property type="entry name" value="HTHARAC"/>
</dbReference>
<dbReference type="PATRIC" id="fig|1397.4.peg.5482"/>
<comment type="caution">
    <text evidence="5">The sequence shown here is derived from an EMBL/GenBank/DDBJ whole genome shotgun (WGS) entry which is preliminary data.</text>
</comment>
<dbReference type="PANTHER" id="PTHR43280:SF2">
    <property type="entry name" value="HTH-TYPE TRANSCRIPTIONAL REGULATOR EXSA"/>
    <property type="match status" value="1"/>
</dbReference>
<gene>
    <name evidence="5" type="ORF">ABW02_10840</name>
</gene>
<dbReference type="InterPro" id="IPR020449">
    <property type="entry name" value="Tscrpt_reg_AraC-type_HTH"/>
</dbReference>
<keyword evidence="2" id="KW-0238">DNA-binding</keyword>
<dbReference type="GO" id="GO:0003700">
    <property type="term" value="F:DNA-binding transcription factor activity"/>
    <property type="evidence" value="ECO:0007669"/>
    <property type="project" value="InterPro"/>
</dbReference>
<sequence length="105" mass="12256">MQYIHEHYAEDLSLNILADKVYLSPRYLSDVFIQETGSGINKYIKQVRMDAAKNLLIHTNMKINDICKQVGYQNISYFVRSFRESFGLSPEKFRQSNGNTKEKTN</sequence>
<evidence type="ECO:0000256" key="3">
    <source>
        <dbReference type="ARBA" id="ARBA00023163"/>
    </source>
</evidence>
<reference evidence="5 6" key="1">
    <citation type="submission" date="2015-05" db="EMBL/GenBank/DDBJ databases">
        <title>Whole genome sequence and identification of bacterial endophytes from Costus igneus.</title>
        <authorList>
            <person name="Lee Y.P."/>
            <person name="Gan H.M."/>
            <person name="Eng W."/>
            <person name="Wheatley M.S."/>
            <person name="Caraballo A."/>
            <person name="Polter S."/>
            <person name="Savka M.A."/>
            <person name="Hudson A.O."/>
        </authorList>
    </citation>
    <scope>NUCLEOTIDE SEQUENCE [LARGE SCALE GENOMIC DNA]</scope>
    <source>
        <strain evidence="5 6">RIT379</strain>
    </source>
</reference>
<dbReference type="PANTHER" id="PTHR43280">
    <property type="entry name" value="ARAC-FAMILY TRANSCRIPTIONAL REGULATOR"/>
    <property type="match status" value="1"/>
</dbReference>
<evidence type="ECO:0000256" key="2">
    <source>
        <dbReference type="ARBA" id="ARBA00023125"/>
    </source>
</evidence>
<keyword evidence="6" id="KW-1185">Reference proteome</keyword>
<dbReference type="AlphaFoldDB" id="A0A0J1LCC9"/>
<dbReference type="EMBL" id="LDPH01000008">
    <property type="protein sequence ID" value="KLV26585.1"/>
    <property type="molecule type" value="Genomic_DNA"/>
</dbReference>
<evidence type="ECO:0000259" key="4">
    <source>
        <dbReference type="PROSITE" id="PS01124"/>
    </source>
</evidence>
<dbReference type="InterPro" id="IPR009057">
    <property type="entry name" value="Homeodomain-like_sf"/>
</dbReference>
<protein>
    <recommendedName>
        <fullName evidence="4">HTH araC/xylS-type domain-containing protein</fullName>
    </recommendedName>
</protein>
<dbReference type="GO" id="GO:0043565">
    <property type="term" value="F:sequence-specific DNA binding"/>
    <property type="evidence" value="ECO:0007669"/>
    <property type="project" value="InterPro"/>
</dbReference>
<dbReference type="SUPFAM" id="SSF46689">
    <property type="entry name" value="Homeodomain-like"/>
    <property type="match status" value="2"/>
</dbReference>